<dbReference type="InterPro" id="IPR007332">
    <property type="entry name" value="DUF411"/>
</dbReference>
<keyword evidence="1" id="KW-0732">Signal</keyword>
<dbReference type="Pfam" id="PF04214">
    <property type="entry name" value="DUF411"/>
    <property type="match status" value="1"/>
</dbReference>
<dbReference type="Proteomes" id="UP001195660">
    <property type="component" value="Unassembled WGS sequence"/>
</dbReference>
<feature type="signal peptide" evidence="1">
    <location>
        <begin position="1"/>
        <end position="19"/>
    </location>
</feature>
<evidence type="ECO:0000313" key="3">
    <source>
        <dbReference type="Proteomes" id="UP001195660"/>
    </source>
</evidence>
<dbReference type="InterPro" id="IPR036249">
    <property type="entry name" value="Thioredoxin-like_sf"/>
</dbReference>
<evidence type="ECO:0000256" key="1">
    <source>
        <dbReference type="SAM" id="SignalP"/>
    </source>
</evidence>
<name>A0ABS2CAM8_9NEIS</name>
<dbReference type="SUPFAM" id="SSF52833">
    <property type="entry name" value="Thioredoxin-like"/>
    <property type="match status" value="1"/>
</dbReference>
<dbReference type="RefSeq" id="WP_203570522.1">
    <property type="nucleotide sequence ID" value="NZ_WOFE01000002.1"/>
</dbReference>
<proteinExistence type="predicted"/>
<evidence type="ECO:0000313" key="2">
    <source>
        <dbReference type="EMBL" id="MBM5571199.1"/>
    </source>
</evidence>
<protein>
    <submittedName>
        <fullName evidence="2">CopG family transcriptional regulator</fullName>
    </submittedName>
</protein>
<accession>A0ABS2CAM8</accession>
<sequence length="141" mass="14611">MKLNQLLTVLCFAPTLVLAAAPAATMYKDPNCGCCGEHAKHLRAAGFQIKEQPSDNMSAIKQKYGTDVASSCHTIVIGGYAVEGHVPAAAITKLLKEKPNAKGIAVPGMPATSPGMGDYKPGTIAVVLIGKDGSVKPFGNF</sequence>
<organism evidence="2 3">
    <name type="scientific">Deefgea chitinilytica</name>
    <dbReference type="NCBI Taxonomy" id="570276"/>
    <lineage>
        <taxon>Bacteria</taxon>
        <taxon>Pseudomonadati</taxon>
        <taxon>Pseudomonadota</taxon>
        <taxon>Betaproteobacteria</taxon>
        <taxon>Neisseriales</taxon>
        <taxon>Chitinibacteraceae</taxon>
        <taxon>Deefgea</taxon>
    </lineage>
</organism>
<gene>
    <name evidence="2" type="ORF">GM173_06345</name>
</gene>
<feature type="chain" id="PRO_5045402036" evidence="1">
    <location>
        <begin position="20"/>
        <end position="141"/>
    </location>
</feature>
<keyword evidence="3" id="KW-1185">Reference proteome</keyword>
<dbReference type="EMBL" id="WOFE01000002">
    <property type="protein sequence ID" value="MBM5571199.1"/>
    <property type="molecule type" value="Genomic_DNA"/>
</dbReference>
<reference evidence="2 3" key="1">
    <citation type="submission" date="2019-11" db="EMBL/GenBank/DDBJ databases">
        <title>Novel Deefgea species.</title>
        <authorList>
            <person name="Han J.-H."/>
        </authorList>
    </citation>
    <scope>NUCLEOTIDE SEQUENCE [LARGE SCALE GENOMIC DNA]</scope>
    <source>
        <strain evidence="2 3">LMG 24817</strain>
    </source>
</reference>
<comment type="caution">
    <text evidence="2">The sequence shown here is derived from an EMBL/GenBank/DDBJ whole genome shotgun (WGS) entry which is preliminary data.</text>
</comment>